<dbReference type="AlphaFoldDB" id="A0A1Z5HXU3"/>
<evidence type="ECO:0000313" key="1">
    <source>
        <dbReference type="EMBL" id="GAW94334.1"/>
    </source>
</evidence>
<name>A0A1Z5HXU3_9FIRM</name>
<keyword evidence="2" id="KW-1185">Reference proteome</keyword>
<gene>
    <name evidence="1" type="ORF">KKC1_34420</name>
</gene>
<protein>
    <submittedName>
        <fullName evidence="1">Uncharacterized protein</fullName>
    </submittedName>
</protein>
<reference evidence="2" key="1">
    <citation type="journal article" date="2017" name="Appl. Environ. Microbiol.">
        <title>Genomic Analysis of Calderihabitans maritimus KKC1, a Thermophilic, Hydrogenogenic, Carboxydotrophic Bacterium Isolated from Marine Sediment.</title>
        <authorList>
            <person name="Omae K."/>
            <person name="Yoneda Y."/>
            <person name="Fukuyama Y."/>
            <person name="Yoshida T."/>
            <person name="Sako Y."/>
        </authorList>
    </citation>
    <scope>NUCLEOTIDE SEQUENCE [LARGE SCALE GENOMIC DNA]</scope>
    <source>
        <strain evidence="2">KKC1</strain>
    </source>
</reference>
<sequence>MLLIKLGKGELVRMKFLKLQNLVTKEPLGQNRLYFCALGGY</sequence>
<evidence type="ECO:0000313" key="2">
    <source>
        <dbReference type="Proteomes" id="UP000197032"/>
    </source>
</evidence>
<dbReference type="EMBL" id="BDGJ01000215">
    <property type="protein sequence ID" value="GAW94334.1"/>
    <property type="molecule type" value="Genomic_DNA"/>
</dbReference>
<dbReference type="Proteomes" id="UP000197032">
    <property type="component" value="Unassembled WGS sequence"/>
</dbReference>
<comment type="caution">
    <text evidence="1">The sequence shown here is derived from an EMBL/GenBank/DDBJ whole genome shotgun (WGS) entry which is preliminary data.</text>
</comment>
<proteinExistence type="predicted"/>
<accession>A0A1Z5HXU3</accession>
<organism evidence="1 2">
    <name type="scientific">Calderihabitans maritimus</name>
    <dbReference type="NCBI Taxonomy" id="1246530"/>
    <lineage>
        <taxon>Bacteria</taxon>
        <taxon>Bacillati</taxon>
        <taxon>Bacillota</taxon>
        <taxon>Clostridia</taxon>
        <taxon>Neomoorellales</taxon>
        <taxon>Calderihabitantaceae</taxon>
        <taxon>Calderihabitans</taxon>
    </lineage>
</organism>